<evidence type="ECO:0000256" key="1">
    <source>
        <dbReference type="SAM" id="Phobius"/>
    </source>
</evidence>
<evidence type="ECO:0000313" key="2">
    <source>
        <dbReference type="EMBL" id="MBA4603846.1"/>
    </source>
</evidence>
<dbReference type="InterPro" id="IPR021338">
    <property type="entry name" value="DUF2953"/>
</dbReference>
<dbReference type="EMBL" id="JACEOL010000075">
    <property type="protein sequence ID" value="MBA4603846.1"/>
    <property type="molecule type" value="Genomic_DNA"/>
</dbReference>
<evidence type="ECO:0000313" key="3">
    <source>
        <dbReference type="Proteomes" id="UP000538292"/>
    </source>
</evidence>
<keyword evidence="1" id="KW-0472">Membrane</keyword>
<gene>
    <name evidence="2" type="ORF">H2C83_16385</name>
</gene>
<proteinExistence type="predicted"/>
<dbReference type="AlphaFoldDB" id="A0A7W2ATS5"/>
<keyword evidence="3" id="KW-1185">Reference proteome</keyword>
<sequence length="212" mass="24951">MIFSLFVLGIAIIILFLVWYSTIRVEILFKRDQQNNDGEIKIVVFGGLLRFKFNLSQLEWKGFDEGIQVKGKLKNQMAKIQTGQKKEKVQVNKRKVRAFRHKYLKMLRQIDEFQQIMHWFFGKITCEKLIWKTRLGTGDAAEAGILTGIAWGIKWALVGMLGSRIRWKFTPQLSIDPDFNHEILEIYFHSIIRFRIGHAILTVKRLSDHMRQ</sequence>
<reference evidence="2 3" key="1">
    <citation type="submission" date="2020-07" db="EMBL/GenBank/DDBJ databases">
        <title>Thermoactinomyces phylogeny.</title>
        <authorList>
            <person name="Dunlap C."/>
        </authorList>
    </citation>
    <scope>NUCLEOTIDE SEQUENCE [LARGE SCALE GENOMIC DNA]</scope>
    <source>
        <strain evidence="2 3">AMNI-1</strain>
    </source>
</reference>
<dbReference type="Proteomes" id="UP000538292">
    <property type="component" value="Unassembled WGS sequence"/>
</dbReference>
<accession>A0A7W2ATS5</accession>
<protein>
    <submittedName>
        <fullName evidence="2">DUF2953 domain-containing protein</fullName>
    </submittedName>
</protein>
<comment type="caution">
    <text evidence="2">The sequence shown here is derived from an EMBL/GenBank/DDBJ whole genome shotgun (WGS) entry which is preliminary data.</text>
</comment>
<name>A0A7W2ATS5_9BACL</name>
<keyword evidence="1" id="KW-1133">Transmembrane helix</keyword>
<dbReference type="Pfam" id="PF11167">
    <property type="entry name" value="DUF2953"/>
    <property type="match status" value="1"/>
</dbReference>
<keyword evidence="1" id="KW-0812">Transmembrane</keyword>
<feature type="transmembrane region" description="Helical" evidence="1">
    <location>
        <begin position="6"/>
        <end position="23"/>
    </location>
</feature>
<organism evidence="2 3">
    <name type="scientific">Thermoactinomyces mirandus</name>
    <dbReference type="NCBI Taxonomy" id="2756294"/>
    <lineage>
        <taxon>Bacteria</taxon>
        <taxon>Bacillati</taxon>
        <taxon>Bacillota</taxon>
        <taxon>Bacilli</taxon>
        <taxon>Bacillales</taxon>
        <taxon>Thermoactinomycetaceae</taxon>
        <taxon>Thermoactinomyces</taxon>
    </lineage>
</organism>